<protein>
    <submittedName>
        <fullName evidence="1">Uncharacterized protein</fullName>
    </submittedName>
</protein>
<comment type="caution">
    <text evidence="1">The sequence shown here is derived from an EMBL/GenBank/DDBJ whole genome shotgun (WGS) entry which is preliminary data.</text>
</comment>
<proteinExistence type="predicted"/>
<keyword evidence="2" id="KW-1185">Reference proteome</keyword>
<sequence length="437" mass="48146">MAMSVVTRTGSCLIQPSGETPPLAALELSVMDRIPVLRCYARTLHVFRSGGCDASRVIKDALGKALVPYYPLAGRLREPAPGQVVVECTNEGVWFVEASTTHTLESVDYFDDVVTVPYDDLLPEVPSAGWESGEPLVQMQVTEFACGGFVIGLVFCHTICDGLGAAQFLSAVSEFARGLESPTVKPVWSRDFLPPREVLATDLAIPPSLPPIPNYQLQSVNIDILIDRIDLLKQSYNKRTSCQCSTFEAVSALFWKSRTEEITSHDDAKPDSSSLQQTQTLVFFANCRHLMSPPLPEGFYGNCFFPVTITASSESLYKSSLHEVIDMIQEAKGRVATEFEKFAKGEYVDDPFAPPMGYMTLFLSEWGRLGFNEVDYGWGVPVHVIPVQGSAVQPAGILGRLPLPRKGVRLMTWCVAEGHGTRLLKCMKQCEDQCDFL</sequence>
<dbReference type="EMBL" id="CM042881">
    <property type="protein sequence ID" value="KAI4384909.1"/>
    <property type="molecule type" value="Genomic_DNA"/>
</dbReference>
<accession>A0ACB9S1E0</accession>
<organism evidence="1 2">
    <name type="scientific">Melastoma candidum</name>
    <dbReference type="NCBI Taxonomy" id="119954"/>
    <lineage>
        <taxon>Eukaryota</taxon>
        <taxon>Viridiplantae</taxon>
        <taxon>Streptophyta</taxon>
        <taxon>Embryophyta</taxon>
        <taxon>Tracheophyta</taxon>
        <taxon>Spermatophyta</taxon>
        <taxon>Magnoliopsida</taxon>
        <taxon>eudicotyledons</taxon>
        <taxon>Gunneridae</taxon>
        <taxon>Pentapetalae</taxon>
        <taxon>rosids</taxon>
        <taxon>malvids</taxon>
        <taxon>Myrtales</taxon>
        <taxon>Melastomataceae</taxon>
        <taxon>Melastomatoideae</taxon>
        <taxon>Melastomateae</taxon>
        <taxon>Melastoma</taxon>
    </lineage>
</organism>
<gene>
    <name evidence="1" type="ORF">MLD38_002994</name>
</gene>
<evidence type="ECO:0000313" key="2">
    <source>
        <dbReference type="Proteomes" id="UP001057402"/>
    </source>
</evidence>
<dbReference type="Proteomes" id="UP001057402">
    <property type="component" value="Chromosome 2"/>
</dbReference>
<evidence type="ECO:0000313" key="1">
    <source>
        <dbReference type="EMBL" id="KAI4384909.1"/>
    </source>
</evidence>
<reference evidence="2" key="1">
    <citation type="journal article" date="2023" name="Front. Plant Sci.">
        <title>Chromosomal-level genome assembly of Melastoma candidum provides insights into trichome evolution.</title>
        <authorList>
            <person name="Zhong Y."/>
            <person name="Wu W."/>
            <person name="Sun C."/>
            <person name="Zou P."/>
            <person name="Liu Y."/>
            <person name="Dai S."/>
            <person name="Zhou R."/>
        </authorList>
    </citation>
    <scope>NUCLEOTIDE SEQUENCE [LARGE SCALE GENOMIC DNA]</scope>
</reference>
<name>A0ACB9S1E0_9MYRT</name>